<proteinExistence type="predicted"/>
<dbReference type="InterPro" id="IPR056699">
    <property type="entry name" value="DUF7797"/>
</dbReference>
<feature type="domain" description="DUF7797" evidence="1">
    <location>
        <begin position="1"/>
        <end position="43"/>
    </location>
</feature>
<evidence type="ECO:0000313" key="3">
    <source>
        <dbReference type="Proteomes" id="UP000607653"/>
    </source>
</evidence>
<accession>A0A822YKF9</accession>
<reference evidence="2 3" key="1">
    <citation type="journal article" date="2020" name="Mol. Biol. Evol.">
        <title>Distinct Expression and Methylation Patterns for Genes with Different Fates following a Single Whole-Genome Duplication in Flowering Plants.</title>
        <authorList>
            <person name="Shi T."/>
            <person name="Rahmani R.S."/>
            <person name="Gugger P.F."/>
            <person name="Wang M."/>
            <person name="Li H."/>
            <person name="Zhang Y."/>
            <person name="Li Z."/>
            <person name="Wang Q."/>
            <person name="Van de Peer Y."/>
            <person name="Marchal K."/>
            <person name="Chen J."/>
        </authorList>
    </citation>
    <scope>NUCLEOTIDE SEQUENCE [LARGE SCALE GENOMIC DNA]</scope>
    <source>
        <tissue evidence="2">Leaf</tissue>
    </source>
</reference>
<dbReference type="PANTHER" id="PTHR47527">
    <property type="entry name" value="RING/FYVE/PHD ZINC FINGER SUPERFAMILY PROTEIN"/>
    <property type="match status" value="1"/>
</dbReference>
<dbReference type="AlphaFoldDB" id="A0A822YKF9"/>
<dbReference type="Pfam" id="PF25073">
    <property type="entry name" value="DUF7797"/>
    <property type="match status" value="1"/>
</dbReference>
<organism evidence="2 3">
    <name type="scientific">Nelumbo nucifera</name>
    <name type="common">Sacred lotus</name>
    <dbReference type="NCBI Taxonomy" id="4432"/>
    <lineage>
        <taxon>Eukaryota</taxon>
        <taxon>Viridiplantae</taxon>
        <taxon>Streptophyta</taxon>
        <taxon>Embryophyta</taxon>
        <taxon>Tracheophyta</taxon>
        <taxon>Spermatophyta</taxon>
        <taxon>Magnoliopsida</taxon>
        <taxon>Proteales</taxon>
        <taxon>Nelumbonaceae</taxon>
        <taxon>Nelumbo</taxon>
    </lineage>
</organism>
<comment type="caution">
    <text evidence="2">The sequence shown here is derived from an EMBL/GenBank/DDBJ whole genome shotgun (WGS) entry which is preliminary data.</text>
</comment>
<dbReference type="PANTHER" id="PTHR47527:SF3">
    <property type="entry name" value="RING_FYVE_PHD ZINC FINGER SUPERFAMILY PROTEIN"/>
    <property type="match status" value="1"/>
</dbReference>
<name>A0A822YKF9_NELNU</name>
<dbReference type="Proteomes" id="UP000607653">
    <property type="component" value="Unassembled WGS sequence"/>
</dbReference>
<evidence type="ECO:0000259" key="1">
    <source>
        <dbReference type="Pfam" id="PF25073"/>
    </source>
</evidence>
<dbReference type="EMBL" id="DUZY01000003">
    <property type="protein sequence ID" value="DAD32593.1"/>
    <property type="molecule type" value="Genomic_DNA"/>
</dbReference>
<gene>
    <name evidence="2" type="ORF">HUJ06_011444</name>
</gene>
<sequence length="156" mass="17219">MKRVAEIVLVLPALGKMRGGRSTTAVEKGLMAEAREKLVEMCEVLAPRDVLGCPCNCGSSDPVLAVKEFLKEEPYIAEETEKITEENLPSVLGSSPTSLDVLRAAKHYKLFQDLVSRKEIGTGKMWNGIYYLHPPSTSAHNSTIAFTPLSTYILWH</sequence>
<protein>
    <recommendedName>
        <fullName evidence="1">DUF7797 domain-containing protein</fullName>
    </recommendedName>
</protein>
<keyword evidence="3" id="KW-1185">Reference proteome</keyword>
<evidence type="ECO:0000313" key="2">
    <source>
        <dbReference type="EMBL" id="DAD32593.1"/>
    </source>
</evidence>